<accession>A0A5C6Z2C1</accession>
<dbReference type="Pfam" id="PF18862">
    <property type="entry name" value="ApeA_NTD1"/>
    <property type="match status" value="1"/>
</dbReference>
<feature type="domain" description="ApeA N-terminal" evidence="2">
    <location>
        <begin position="4"/>
        <end position="295"/>
    </location>
</feature>
<feature type="domain" description="Apea-like HEPN" evidence="1">
    <location>
        <begin position="330"/>
        <end position="463"/>
    </location>
</feature>
<evidence type="ECO:0000259" key="1">
    <source>
        <dbReference type="Pfam" id="PF18739"/>
    </source>
</evidence>
<evidence type="ECO:0000313" key="4">
    <source>
        <dbReference type="Proteomes" id="UP000321497"/>
    </source>
</evidence>
<reference evidence="3 4" key="1">
    <citation type="submission" date="2019-08" db="EMBL/GenBank/DDBJ databases">
        <title>Genome of Aequorivita antarctica SW49 (type strain).</title>
        <authorList>
            <person name="Bowman J.P."/>
        </authorList>
    </citation>
    <scope>NUCLEOTIDE SEQUENCE [LARGE SCALE GENOMIC DNA]</scope>
    <source>
        <strain evidence="3 4">SW49</strain>
    </source>
</reference>
<dbReference type="Pfam" id="PF18739">
    <property type="entry name" value="HEPN_Apea"/>
    <property type="match status" value="1"/>
</dbReference>
<dbReference type="InterPro" id="IPR041229">
    <property type="entry name" value="HEPN_Apea"/>
</dbReference>
<dbReference type="EMBL" id="VORT01000004">
    <property type="protein sequence ID" value="TXD73531.1"/>
    <property type="molecule type" value="Genomic_DNA"/>
</dbReference>
<organism evidence="3 4">
    <name type="scientific">Aequorivita antarctica</name>
    <dbReference type="NCBI Taxonomy" id="153266"/>
    <lineage>
        <taxon>Bacteria</taxon>
        <taxon>Pseudomonadati</taxon>
        <taxon>Bacteroidota</taxon>
        <taxon>Flavobacteriia</taxon>
        <taxon>Flavobacteriales</taxon>
        <taxon>Flavobacteriaceae</taxon>
        <taxon>Aequorivita</taxon>
    </lineage>
</organism>
<dbReference type="AlphaFoldDB" id="A0A5C6Z2C1"/>
<protein>
    <submittedName>
        <fullName evidence="3">Uncharacterized protein</fullName>
    </submittedName>
</protein>
<evidence type="ECO:0000313" key="3">
    <source>
        <dbReference type="EMBL" id="TXD73531.1"/>
    </source>
</evidence>
<dbReference type="InterPro" id="IPR041223">
    <property type="entry name" value="ApeA_NTD"/>
</dbReference>
<evidence type="ECO:0000259" key="2">
    <source>
        <dbReference type="Pfam" id="PF18862"/>
    </source>
</evidence>
<gene>
    <name evidence="3" type="ORF">ESU54_07145</name>
</gene>
<name>A0A5C6Z2C1_9FLAO</name>
<dbReference type="OrthoDB" id="1351641at2"/>
<proteinExistence type="predicted"/>
<dbReference type="Proteomes" id="UP000321497">
    <property type="component" value="Unassembled WGS sequence"/>
</dbReference>
<comment type="caution">
    <text evidence="3">The sequence shown here is derived from an EMBL/GenBank/DDBJ whole genome shotgun (WGS) entry which is preliminary data.</text>
</comment>
<keyword evidence="4" id="KW-1185">Reference proteome</keyword>
<sequence>MKESGLWYLPNSENKIPGKLFLEDNKSTITLQLFTTSYLSGNKFEFANTKREDNNVELILGDTSNSPLGDITLFACSFSKLAPIGGDLYQLHYSVQFVFNYVHILQRTHLKFNHIEVLYPNSDNFYNGWNSRNYEEENPRNEYVKISNTFRIDDELSIDIVDSKRHTFSMSKNYEVKHSNHLKFNYNKTVDIDRIYQDCVTLQKMMEFSSRRKLAFIIKSAKIDFENIKNHHQHTNLILQKSDDVEKNMGHTYIYSRLTLNQKPFENRRKLNQNWLLFSGWTESEDSLNNFMKNWFQNQNLQPIYDFYLDTIDWGKDGAISNVNFNNRYLNLIQGLEAYYDYLNPEYKYINETFIAERQKVYNAIESKELKQWVGNHLRFPKQANLSYKLKFLCDKYLDILISLRANKALIKSYPYKAKEYRHKLSHGKINKTFQGEDLNSLYGFSQALLCICILDSIGMEHTQIADRIDSNPDINRQIPR</sequence>
<dbReference type="RefSeq" id="WP_111845896.1">
    <property type="nucleotide sequence ID" value="NZ_UEGI01000029.1"/>
</dbReference>